<dbReference type="InterPro" id="IPR015422">
    <property type="entry name" value="PyrdxlP-dep_Trfase_small"/>
</dbReference>
<evidence type="ECO:0000256" key="3">
    <source>
        <dbReference type="ARBA" id="ARBA00012239"/>
    </source>
</evidence>
<dbReference type="PANTHER" id="PTHR11601">
    <property type="entry name" value="CYSTEINE DESULFURYLASE FAMILY MEMBER"/>
    <property type="match status" value="1"/>
</dbReference>
<keyword evidence="8" id="KW-0411">Iron-sulfur</keyword>
<accession>A0A8J4H6L6</accession>
<dbReference type="GO" id="GO:0031071">
    <property type="term" value="F:cysteine desulfurase activity"/>
    <property type="evidence" value="ECO:0007669"/>
    <property type="project" value="UniProtKB-EC"/>
</dbReference>
<dbReference type="SUPFAM" id="SSF53383">
    <property type="entry name" value="PLP-dependent transferases"/>
    <property type="match status" value="1"/>
</dbReference>
<evidence type="ECO:0000259" key="11">
    <source>
        <dbReference type="Pfam" id="PF00266"/>
    </source>
</evidence>
<dbReference type="PANTHER" id="PTHR11601:SF34">
    <property type="entry name" value="CYSTEINE DESULFURASE"/>
    <property type="match status" value="1"/>
</dbReference>
<keyword evidence="5" id="KW-0479">Metal-binding</keyword>
<dbReference type="InterPro" id="IPR015424">
    <property type="entry name" value="PyrdxlP-dep_Trfase"/>
</dbReference>
<dbReference type="RefSeq" id="WP_213412444.1">
    <property type="nucleotide sequence ID" value="NZ_BOVK01000031.1"/>
</dbReference>
<dbReference type="AlphaFoldDB" id="A0A8J4H6L6"/>
<reference evidence="12" key="1">
    <citation type="submission" date="2021-04" db="EMBL/GenBank/DDBJ databases">
        <title>Draft genome sequence of Xylanibacillus composti strain K13.</title>
        <authorList>
            <person name="Uke A."/>
            <person name="Chhe C."/>
            <person name="Baramee S."/>
            <person name="Kosugi A."/>
        </authorList>
    </citation>
    <scope>NUCLEOTIDE SEQUENCE</scope>
    <source>
        <strain evidence="12">K13</strain>
    </source>
</reference>
<dbReference type="FunFam" id="3.40.640.10:FF:000084">
    <property type="entry name" value="IscS-like cysteine desulfurase"/>
    <property type="match status" value="1"/>
</dbReference>
<feature type="domain" description="Aminotransferase class V" evidence="11">
    <location>
        <begin position="5"/>
        <end position="376"/>
    </location>
</feature>
<dbReference type="InterPro" id="IPR020578">
    <property type="entry name" value="Aminotrans_V_PyrdxlP_BS"/>
</dbReference>
<dbReference type="Pfam" id="PF00266">
    <property type="entry name" value="Aminotran_5"/>
    <property type="match status" value="1"/>
</dbReference>
<evidence type="ECO:0000256" key="5">
    <source>
        <dbReference type="ARBA" id="ARBA00022723"/>
    </source>
</evidence>
<evidence type="ECO:0000256" key="9">
    <source>
        <dbReference type="ARBA" id="ARBA00050776"/>
    </source>
</evidence>
<comment type="similarity">
    <text evidence="2">Belongs to the class-V pyridoxal-phosphate-dependent aminotransferase family. NifS/IscS subfamily.</text>
</comment>
<dbReference type="PROSITE" id="PS00595">
    <property type="entry name" value="AA_TRANSFER_CLASS_5"/>
    <property type="match status" value="1"/>
</dbReference>
<proteinExistence type="inferred from homology"/>
<dbReference type="EMBL" id="BOVK01000031">
    <property type="protein sequence ID" value="GIQ69653.1"/>
    <property type="molecule type" value="Genomic_DNA"/>
</dbReference>
<dbReference type="Proteomes" id="UP000677918">
    <property type="component" value="Unassembled WGS sequence"/>
</dbReference>
<evidence type="ECO:0000256" key="4">
    <source>
        <dbReference type="ARBA" id="ARBA00022679"/>
    </source>
</evidence>
<dbReference type="GO" id="GO:0051536">
    <property type="term" value="F:iron-sulfur cluster binding"/>
    <property type="evidence" value="ECO:0007669"/>
    <property type="project" value="UniProtKB-KW"/>
</dbReference>
<evidence type="ECO:0000256" key="10">
    <source>
        <dbReference type="RuleBase" id="RU004504"/>
    </source>
</evidence>
<evidence type="ECO:0000313" key="13">
    <source>
        <dbReference type="Proteomes" id="UP000677918"/>
    </source>
</evidence>
<sequence length="392" mass="42003">MPYYYFDYNATSPISKRVVAAMQRGFEEFGNPSSMHEAGKRAKRLIKQAREQTAAMLGCKPDNLVLTSGGTEANNLAIQGRLQACLNNPGHLVTSAVEHPSVLEVCRHLSLVHGFETTFLSVNKQGHLSPRELEEAIQPNTQLISVMLANNEVGTIQPIRRIAEIARRQRIFFHCDAVQAAGKLPLDVEELGVDALSISAHKFGGPKGIGALYVRDPSSILPILHGGGQEGGLRSGTENVLAIAGLGEACAEAALDVREAAQSGGRLKRKLLTALAERLEDFTVNGVTETGMDDADSASLWNTVNLRIDGVDGQELAEVLSIDHGVAVSVGSACSSGKHQHHSHVLSAMGLAKQEIESSIRISFGKTTTDEAITYLVQAITEAVHSLRSYAI</sequence>
<evidence type="ECO:0000313" key="12">
    <source>
        <dbReference type="EMBL" id="GIQ69653.1"/>
    </source>
</evidence>
<comment type="caution">
    <text evidence="12">The sequence shown here is derived from an EMBL/GenBank/DDBJ whole genome shotgun (WGS) entry which is preliminary data.</text>
</comment>
<evidence type="ECO:0000256" key="2">
    <source>
        <dbReference type="ARBA" id="ARBA00006490"/>
    </source>
</evidence>
<dbReference type="Gene3D" id="3.40.640.10">
    <property type="entry name" value="Type I PLP-dependent aspartate aminotransferase-like (Major domain)"/>
    <property type="match status" value="1"/>
</dbReference>
<evidence type="ECO:0000256" key="1">
    <source>
        <dbReference type="ARBA" id="ARBA00001933"/>
    </source>
</evidence>
<dbReference type="InterPro" id="IPR016454">
    <property type="entry name" value="Cysteine_dSase"/>
</dbReference>
<protein>
    <recommendedName>
        <fullName evidence="3">cysteine desulfurase</fullName>
        <ecNumber evidence="3">2.8.1.7</ecNumber>
    </recommendedName>
</protein>
<keyword evidence="4" id="KW-0808">Transferase</keyword>
<dbReference type="EC" id="2.8.1.7" evidence="3"/>
<dbReference type="InterPro" id="IPR000192">
    <property type="entry name" value="Aminotrans_V_dom"/>
</dbReference>
<keyword evidence="13" id="KW-1185">Reference proteome</keyword>
<dbReference type="InterPro" id="IPR015421">
    <property type="entry name" value="PyrdxlP-dep_Trfase_major"/>
</dbReference>
<evidence type="ECO:0000256" key="8">
    <source>
        <dbReference type="ARBA" id="ARBA00023014"/>
    </source>
</evidence>
<keyword evidence="7" id="KW-0408">Iron</keyword>
<dbReference type="Gene3D" id="1.10.260.50">
    <property type="match status" value="1"/>
</dbReference>
<comment type="catalytic activity">
    <reaction evidence="9">
        <text>(sulfur carrier)-H + L-cysteine = (sulfur carrier)-SH + L-alanine</text>
        <dbReference type="Rhea" id="RHEA:43892"/>
        <dbReference type="Rhea" id="RHEA-COMP:14737"/>
        <dbReference type="Rhea" id="RHEA-COMP:14739"/>
        <dbReference type="ChEBI" id="CHEBI:29917"/>
        <dbReference type="ChEBI" id="CHEBI:35235"/>
        <dbReference type="ChEBI" id="CHEBI:57972"/>
        <dbReference type="ChEBI" id="CHEBI:64428"/>
        <dbReference type="EC" id="2.8.1.7"/>
    </reaction>
</comment>
<keyword evidence="6" id="KW-0663">Pyridoxal phosphate</keyword>
<dbReference type="Gene3D" id="3.90.1150.10">
    <property type="entry name" value="Aspartate Aminotransferase, domain 1"/>
    <property type="match status" value="1"/>
</dbReference>
<comment type="cofactor">
    <cofactor evidence="1 10">
        <name>pyridoxal 5'-phosphate</name>
        <dbReference type="ChEBI" id="CHEBI:597326"/>
    </cofactor>
</comment>
<evidence type="ECO:0000256" key="6">
    <source>
        <dbReference type="ARBA" id="ARBA00022898"/>
    </source>
</evidence>
<organism evidence="12 13">
    <name type="scientific">Xylanibacillus composti</name>
    <dbReference type="NCBI Taxonomy" id="1572762"/>
    <lineage>
        <taxon>Bacteria</taxon>
        <taxon>Bacillati</taxon>
        <taxon>Bacillota</taxon>
        <taxon>Bacilli</taxon>
        <taxon>Bacillales</taxon>
        <taxon>Paenibacillaceae</taxon>
        <taxon>Xylanibacillus</taxon>
    </lineage>
</organism>
<dbReference type="PIRSF" id="PIRSF005572">
    <property type="entry name" value="NifS"/>
    <property type="match status" value="1"/>
</dbReference>
<name>A0A8J4H6L6_9BACL</name>
<gene>
    <name evidence="12" type="primary">iscS</name>
    <name evidence="12" type="ORF">XYCOK13_24770</name>
</gene>
<dbReference type="GO" id="GO:0046872">
    <property type="term" value="F:metal ion binding"/>
    <property type="evidence" value="ECO:0007669"/>
    <property type="project" value="UniProtKB-KW"/>
</dbReference>
<evidence type="ECO:0000256" key="7">
    <source>
        <dbReference type="ARBA" id="ARBA00023004"/>
    </source>
</evidence>